<keyword evidence="4" id="KW-1185">Reference proteome</keyword>
<organism evidence="3 4">
    <name type="scientific">Reichenbachiella carrageenanivorans</name>
    <dbReference type="NCBI Taxonomy" id="2979869"/>
    <lineage>
        <taxon>Bacteria</taxon>
        <taxon>Pseudomonadati</taxon>
        <taxon>Bacteroidota</taxon>
        <taxon>Cytophagia</taxon>
        <taxon>Cytophagales</taxon>
        <taxon>Reichenbachiellaceae</taxon>
        <taxon>Reichenbachiella</taxon>
    </lineage>
</organism>
<name>A0ABY6D3P5_9BACT</name>
<feature type="chain" id="PRO_5046997944" description="DUF4468 domain-containing protein" evidence="2">
    <location>
        <begin position="25"/>
        <end position="225"/>
    </location>
</feature>
<feature type="signal peptide" evidence="2">
    <location>
        <begin position="1"/>
        <end position="24"/>
    </location>
</feature>
<evidence type="ECO:0000256" key="1">
    <source>
        <dbReference type="SAM" id="Coils"/>
    </source>
</evidence>
<dbReference type="EMBL" id="CP106735">
    <property type="protein sequence ID" value="UXX79728.1"/>
    <property type="molecule type" value="Genomic_DNA"/>
</dbReference>
<reference evidence="3" key="1">
    <citation type="submission" date="2022-10" db="EMBL/GenBank/DDBJ databases">
        <title>Comparative genomics and taxonomic characterization of three novel marine species of genus Reichenbachiella exhibiting antioxidant and polysaccharide degradation activities.</title>
        <authorList>
            <person name="Muhammad N."/>
            <person name="Lee Y.-J."/>
            <person name="Ko J."/>
            <person name="Kim S.-G."/>
        </authorList>
    </citation>
    <scope>NUCLEOTIDE SEQUENCE</scope>
    <source>
        <strain evidence="3">Wsw4-B4</strain>
    </source>
</reference>
<dbReference type="RefSeq" id="WP_263051459.1">
    <property type="nucleotide sequence ID" value="NZ_CP106735.1"/>
</dbReference>
<evidence type="ECO:0000313" key="3">
    <source>
        <dbReference type="EMBL" id="UXX79728.1"/>
    </source>
</evidence>
<evidence type="ECO:0008006" key="5">
    <source>
        <dbReference type="Google" id="ProtNLM"/>
    </source>
</evidence>
<evidence type="ECO:0000313" key="4">
    <source>
        <dbReference type="Proteomes" id="UP001062165"/>
    </source>
</evidence>
<feature type="coiled-coil region" evidence="1">
    <location>
        <begin position="186"/>
        <end position="220"/>
    </location>
</feature>
<dbReference type="Proteomes" id="UP001062165">
    <property type="component" value="Chromosome"/>
</dbReference>
<gene>
    <name evidence="3" type="ORF">N7E81_01205</name>
</gene>
<keyword evidence="1" id="KW-0175">Coiled coil</keyword>
<keyword evidence="2" id="KW-0732">Signal</keyword>
<evidence type="ECO:0000256" key="2">
    <source>
        <dbReference type="SAM" id="SignalP"/>
    </source>
</evidence>
<sequence>MKKKLFLLFFSIVIIYGGNLPASAQTYSLAISPQSFTIDGQSFSGYSTTFVQPFEVINKEWWRYVKSRTVIFNKKTHLELTVPAQGKEANEPLKFVSQLYEGKKHKQTVLRMALITDGVATDQVADLKKQAQYLMKDFKVNYFTEVVQEKILEKESDAKDISMEMDKYLLENSKIKTRMEKKPEEKNTLSQTLRSNTNKIEKLQSQLQANQKQLAQLKKELTLIK</sequence>
<accession>A0ABY6D3P5</accession>
<proteinExistence type="predicted"/>
<protein>
    <recommendedName>
        <fullName evidence="5">DUF4468 domain-containing protein</fullName>
    </recommendedName>
</protein>